<organism evidence="1 2">
    <name type="scientific">Dorea formicigenerans</name>
    <dbReference type="NCBI Taxonomy" id="39486"/>
    <lineage>
        <taxon>Bacteria</taxon>
        <taxon>Bacillati</taxon>
        <taxon>Bacillota</taxon>
        <taxon>Clostridia</taxon>
        <taxon>Lachnospirales</taxon>
        <taxon>Lachnospiraceae</taxon>
        <taxon>Dorea</taxon>
    </lineage>
</organism>
<sequence>MKEIYKDYLFEKQILVSDGETEEKHVFETLFAMAHLFGVKITKGRELVHCGMVKELSKRFGENVPKPFYRGFPQSVRNLSTEELLFDQLAHYFNTYGLGNFEEPGHSVFEKDFARVAFQEDTKVQEFMIQTEEDAKDTIRAIVKDLLSGSRPLNERQYTLVLTFIRDHLENIPDIVSKNTCVRLLIDTKNLSLADSLNLSDVMKIVDELNYRCYHNDNPQKLNLRNQDRKFLTALLDRIFQGDRCDIRTCYEKKKLWNGFLHHIHYQPKNEEAEIFVHAMRTKGNESVYSEFEKLMQENRYQQAAELLREKKGTSALLRNMDYIISRMDREDEQTFLSEFPEDCSTLILLQLLFRYEGVQRKDGRIFKFTQHNLMKVHYETPEESKKCQSRLTEEQIKEVGKMIRSKLSEKLRNRLGKVYIEPSMKNYTLPLAENTSQGGLGVLSKGSRIPIDKGKKLRAFTYWEKVNDIDLSVFALTEDGNRREFSWRTMSRHQSGAITYSGDETSGYLGGSEYFDINLPEFKARYSEYRYLIFCDNVYSGKNFNECFCKAGYMLRDWDDSGQVYEPKTVKSSYLVNCESTFAYLFGIDLFTNEFVWLNVAKNSNARVAGDTGLSFLTDYFHLTEVMNMHDFFSMMAEKIVKDPMEADVVVTDREVNCIEEARIIREYDFEKIRVLMEDAK</sequence>
<comment type="caution">
    <text evidence="1">The sequence shown here is derived from an EMBL/GenBank/DDBJ whole genome shotgun (WGS) entry which is preliminary data.</text>
</comment>
<dbReference type="Proteomes" id="UP000285981">
    <property type="component" value="Unassembled WGS sequence"/>
</dbReference>
<evidence type="ECO:0000313" key="1">
    <source>
        <dbReference type="EMBL" id="RGS68160.1"/>
    </source>
</evidence>
<name>A0A412KHN6_9FIRM</name>
<reference evidence="1 2" key="1">
    <citation type="submission" date="2018-08" db="EMBL/GenBank/DDBJ databases">
        <title>A genome reference for cultivated species of the human gut microbiota.</title>
        <authorList>
            <person name="Zou Y."/>
            <person name="Xue W."/>
            <person name="Luo G."/>
        </authorList>
    </citation>
    <scope>NUCLEOTIDE SEQUENCE [LARGE SCALE GENOMIC DNA]</scope>
    <source>
        <strain evidence="1 2">AF21-25</strain>
    </source>
</reference>
<proteinExistence type="predicted"/>
<dbReference type="AlphaFoldDB" id="A0A412KHN6"/>
<evidence type="ECO:0000313" key="2">
    <source>
        <dbReference type="Proteomes" id="UP000285981"/>
    </source>
</evidence>
<gene>
    <name evidence="1" type="ORF">DWX78_13140</name>
</gene>
<dbReference type="Gene3D" id="2.60.60.30">
    <property type="entry name" value="sav2460 like domains"/>
    <property type="match status" value="1"/>
</dbReference>
<accession>A0A412KHN6</accession>
<dbReference type="EMBL" id="QRVU01000084">
    <property type="protein sequence ID" value="RGS68160.1"/>
    <property type="molecule type" value="Genomic_DNA"/>
</dbReference>
<protein>
    <submittedName>
        <fullName evidence="1">Uncharacterized protein</fullName>
    </submittedName>
</protein>